<organism evidence="3 4">
    <name type="scientific">Latimeria chalumnae</name>
    <name type="common">Coelacanth</name>
    <dbReference type="NCBI Taxonomy" id="7897"/>
    <lineage>
        <taxon>Eukaryota</taxon>
        <taxon>Metazoa</taxon>
        <taxon>Chordata</taxon>
        <taxon>Craniata</taxon>
        <taxon>Vertebrata</taxon>
        <taxon>Euteleostomi</taxon>
        <taxon>Coelacanthiformes</taxon>
        <taxon>Coelacanthidae</taxon>
        <taxon>Latimeria</taxon>
    </lineage>
</organism>
<dbReference type="InterPro" id="IPR050836">
    <property type="entry name" value="SDS22/Internalin_LRR"/>
</dbReference>
<dbReference type="Proteomes" id="UP000008672">
    <property type="component" value="Unassembled WGS sequence"/>
</dbReference>
<dbReference type="HOGENOM" id="CLU_062444_0_0_1"/>
<dbReference type="OMA" id="RRFLMNW"/>
<dbReference type="Pfam" id="PF12799">
    <property type="entry name" value="LRR_4"/>
    <property type="match status" value="1"/>
</dbReference>
<reference evidence="4" key="1">
    <citation type="submission" date="2011-08" db="EMBL/GenBank/DDBJ databases">
        <title>The draft genome of Latimeria chalumnae.</title>
        <authorList>
            <person name="Di Palma F."/>
            <person name="Alfoldi J."/>
            <person name="Johnson J."/>
            <person name="Berlin A."/>
            <person name="Gnerre S."/>
            <person name="Jaffe D."/>
            <person name="MacCallum I."/>
            <person name="Young S."/>
            <person name="Walker B.J."/>
            <person name="Lander E."/>
            <person name="Lindblad-Toh K."/>
        </authorList>
    </citation>
    <scope>NUCLEOTIDE SEQUENCE [LARGE SCALE GENOMIC DNA]</scope>
    <source>
        <strain evidence="4">Wild caught</strain>
    </source>
</reference>
<dbReference type="PROSITE" id="PS51450">
    <property type="entry name" value="LRR"/>
    <property type="match status" value="4"/>
</dbReference>
<dbReference type="EMBL" id="AFYH01175669">
    <property type="status" value="NOT_ANNOTATED_CDS"/>
    <property type="molecule type" value="Genomic_DNA"/>
</dbReference>
<dbReference type="Bgee" id="ENSLACG00000005353">
    <property type="expression patterns" value="Expressed in post-anal tail muscle"/>
</dbReference>
<proteinExistence type="predicted"/>
<dbReference type="EMBL" id="AFYH01175675">
    <property type="status" value="NOT_ANNOTATED_CDS"/>
    <property type="molecule type" value="Genomic_DNA"/>
</dbReference>
<dbReference type="FunFam" id="3.80.10.10:FF:000293">
    <property type="entry name" value="Protein phosphatase 1 regulatory subunit 42"/>
    <property type="match status" value="1"/>
</dbReference>
<sequence length="252" mass="29154">MVRLTVDLITKSSTHARNRRDEPLGQYLKKLTHLNFSDKNINAIGDLSLCRNLTVLYLYDNHITEIRNLSFASNLTHLYLQNNSISHMENLSSLQNLCKLYLGGNCITVVEGLEGLKQLQELHIECQRLPPGEKILFDPRTLDSLSNSLSVLNVSNNNIDDLRELAILENITQFTAGYNQLKDIEDLEFMLSRWPRLWRMDLSKNPVCRKPKYRDRIIMVAKNLTILDGKEINETARQFLINWKASKEARKK</sequence>
<dbReference type="EMBL" id="AFYH01175670">
    <property type="status" value="NOT_ANNOTATED_CDS"/>
    <property type="molecule type" value="Genomic_DNA"/>
</dbReference>
<dbReference type="STRING" id="7897.ENSLACP00000006029"/>
<evidence type="ECO:0000256" key="2">
    <source>
        <dbReference type="ARBA" id="ARBA00022737"/>
    </source>
</evidence>
<keyword evidence="2" id="KW-0677">Repeat</keyword>
<dbReference type="InterPro" id="IPR001611">
    <property type="entry name" value="Leu-rich_rpt"/>
</dbReference>
<dbReference type="EMBL" id="AFYH01175673">
    <property type="status" value="NOT_ANNOTATED_CDS"/>
    <property type="molecule type" value="Genomic_DNA"/>
</dbReference>
<dbReference type="GeneTree" id="ENSGT00940000158260"/>
<dbReference type="Ensembl" id="ENSLACT00000006081.1">
    <property type="protein sequence ID" value="ENSLACP00000006029.1"/>
    <property type="gene ID" value="ENSLACG00000005353.1"/>
</dbReference>
<dbReference type="PANTHER" id="PTHR46652:SF3">
    <property type="entry name" value="LEUCINE-RICH REPEAT-CONTAINING PROTEIN 9"/>
    <property type="match status" value="1"/>
</dbReference>
<protein>
    <submittedName>
        <fullName evidence="3">Protein phosphatase 1 regulatory subunit 42</fullName>
    </submittedName>
</protein>
<dbReference type="SUPFAM" id="SSF52058">
    <property type="entry name" value="L domain-like"/>
    <property type="match status" value="1"/>
</dbReference>
<name>H3A8Q8_LATCH</name>
<dbReference type="CDD" id="cd21340">
    <property type="entry name" value="PPP1R42"/>
    <property type="match status" value="1"/>
</dbReference>
<evidence type="ECO:0000313" key="4">
    <source>
        <dbReference type="Proteomes" id="UP000008672"/>
    </source>
</evidence>
<dbReference type="AlphaFoldDB" id="H3A8Q8"/>
<accession>H3A8Q8</accession>
<dbReference type="EMBL" id="AFYH01175671">
    <property type="status" value="NOT_ANNOTATED_CDS"/>
    <property type="molecule type" value="Genomic_DNA"/>
</dbReference>
<dbReference type="FunCoup" id="H3A8Q8">
    <property type="interactions" value="76"/>
</dbReference>
<evidence type="ECO:0000313" key="3">
    <source>
        <dbReference type="Ensembl" id="ENSLACP00000006029.1"/>
    </source>
</evidence>
<gene>
    <name evidence="3" type="primary">PPP1R42</name>
</gene>
<reference evidence="3" key="3">
    <citation type="submission" date="2025-09" db="UniProtKB">
        <authorList>
            <consortium name="Ensembl"/>
        </authorList>
    </citation>
    <scope>IDENTIFICATION</scope>
</reference>
<evidence type="ECO:0000256" key="1">
    <source>
        <dbReference type="ARBA" id="ARBA00022614"/>
    </source>
</evidence>
<keyword evidence="4" id="KW-1185">Reference proteome</keyword>
<keyword evidence="1" id="KW-0433">Leucine-rich repeat</keyword>
<dbReference type="Gene3D" id="3.80.10.10">
    <property type="entry name" value="Ribonuclease Inhibitor"/>
    <property type="match status" value="2"/>
</dbReference>
<dbReference type="EMBL" id="AFYH01175674">
    <property type="status" value="NOT_ANNOTATED_CDS"/>
    <property type="molecule type" value="Genomic_DNA"/>
</dbReference>
<dbReference type="InterPro" id="IPR025875">
    <property type="entry name" value="Leu-rich_rpt_4"/>
</dbReference>
<dbReference type="PANTHER" id="PTHR46652">
    <property type="entry name" value="LEUCINE-RICH REPEAT AND IQ DOMAIN-CONTAINING PROTEIN 1-RELATED"/>
    <property type="match status" value="1"/>
</dbReference>
<dbReference type="InterPro" id="IPR032675">
    <property type="entry name" value="LRR_dom_sf"/>
</dbReference>
<dbReference type="SMART" id="SM00365">
    <property type="entry name" value="LRR_SD22"/>
    <property type="match status" value="4"/>
</dbReference>
<dbReference type="eggNOG" id="KOG2769">
    <property type="taxonomic scope" value="Eukaryota"/>
</dbReference>
<reference evidence="3" key="2">
    <citation type="submission" date="2025-08" db="UniProtKB">
        <authorList>
            <consortium name="Ensembl"/>
        </authorList>
    </citation>
    <scope>IDENTIFICATION</scope>
</reference>
<dbReference type="EMBL" id="AFYH01175672">
    <property type="status" value="NOT_ANNOTATED_CDS"/>
    <property type="molecule type" value="Genomic_DNA"/>
</dbReference>
<dbReference type="InParanoid" id="H3A8Q8"/>